<name>A0ABQ4WVP2_9ASTR</name>
<evidence type="ECO:0000313" key="3">
    <source>
        <dbReference type="Proteomes" id="UP001151760"/>
    </source>
</evidence>
<comment type="caution">
    <text evidence="2">The sequence shown here is derived from an EMBL/GenBank/DDBJ whole genome shotgun (WGS) entry which is preliminary data.</text>
</comment>
<evidence type="ECO:0000313" key="2">
    <source>
        <dbReference type="EMBL" id="GJS56968.1"/>
    </source>
</evidence>
<organism evidence="2 3">
    <name type="scientific">Tanacetum coccineum</name>
    <dbReference type="NCBI Taxonomy" id="301880"/>
    <lineage>
        <taxon>Eukaryota</taxon>
        <taxon>Viridiplantae</taxon>
        <taxon>Streptophyta</taxon>
        <taxon>Embryophyta</taxon>
        <taxon>Tracheophyta</taxon>
        <taxon>Spermatophyta</taxon>
        <taxon>Magnoliopsida</taxon>
        <taxon>eudicotyledons</taxon>
        <taxon>Gunneridae</taxon>
        <taxon>Pentapetalae</taxon>
        <taxon>asterids</taxon>
        <taxon>campanulids</taxon>
        <taxon>Asterales</taxon>
        <taxon>Asteraceae</taxon>
        <taxon>Asteroideae</taxon>
        <taxon>Anthemideae</taxon>
        <taxon>Anthemidinae</taxon>
        <taxon>Tanacetum</taxon>
    </lineage>
</organism>
<sequence length="364" mass="40494">MCDVPFRDNSSPLDISKDQFEGFSDSNDDSTSIDDHSFSIDDIDYVEASPPDSELVSLEEVKNFHTEDGEIKDDILREKLLKINLLIAKIEAINSNPPLSSGFVTKSPSIFPNSFLEETNIFDNSILESETFCFDLKENSSGSTTTRSDYSLSGYEAFYFDDDHIEENSSGSTTTHSDISLSKYDSIIFDLSINPCLPADKSDCYYEEFAGELAHIISLPEEPRVHVPNVLPTHPTLHLDSDFTLSSDSLGSDLVVSFPSETRNKIFDPGIFIGVQSMIFLSPDEFSFSFIRDPPLPVIDTLLPFSSENENKVVNTGILALEEKSSPSSSHRCFKASKLSHHKIPMLIHGDNTPNLGVRHPYPL</sequence>
<reference evidence="2" key="2">
    <citation type="submission" date="2022-01" db="EMBL/GenBank/DDBJ databases">
        <authorList>
            <person name="Yamashiro T."/>
            <person name="Shiraishi A."/>
            <person name="Satake H."/>
            <person name="Nakayama K."/>
        </authorList>
    </citation>
    <scope>NUCLEOTIDE SEQUENCE</scope>
</reference>
<protein>
    <recommendedName>
        <fullName evidence="4">Reverse transcriptase domain-containing protein</fullName>
    </recommendedName>
</protein>
<gene>
    <name evidence="2" type="ORF">Tco_0651752</name>
</gene>
<feature type="region of interest" description="Disordered" evidence="1">
    <location>
        <begin position="1"/>
        <end position="32"/>
    </location>
</feature>
<accession>A0ABQ4WVP2</accession>
<keyword evidence="3" id="KW-1185">Reference proteome</keyword>
<reference evidence="2" key="1">
    <citation type="journal article" date="2022" name="Int. J. Mol. Sci.">
        <title>Draft Genome of Tanacetum Coccineum: Genomic Comparison of Closely Related Tanacetum-Family Plants.</title>
        <authorList>
            <person name="Yamashiro T."/>
            <person name="Shiraishi A."/>
            <person name="Nakayama K."/>
            <person name="Satake H."/>
        </authorList>
    </citation>
    <scope>NUCLEOTIDE SEQUENCE</scope>
</reference>
<dbReference type="EMBL" id="BQNB010008973">
    <property type="protein sequence ID" value="GJS56968.1"/>
    <property type="molecule type" value="Genomic_DNA"/>
</dbReference>
<evidence type="ECO:0008006" key="4">
    <source>
        <dbReference type="Google" id="ProtNLM"/>
    </source>
</evidence>
<proteinExistence type="predicted"/>
<evidence type="ECO:0000256" key="1">
    <source>
        <dbReference type="SAM" id="MobiDB-lite"/>
    </source>
</evidence>
<dbReference type="Proteomes" id="UP001151760">
    <property type="component" value="Unassembled WGS sequence"/>
</dbReference>